<organism evidence="4 5">
    <name type="scientific">Shigella virus Moo19</name>
    <dbReference type="NCBI Taxonomy" id="2886042"/>
    <lineage>
        <taxon>Viruses</taxon>
        <taxon>Duplodnaviria</taxon>
        <taxon>Heunggongvirae</taxon>
        <taxon>Uroviricota</taxon>
        <taxon>Caudoviricetes</taxon>
        <taxon>Schitoviridae</taxon>
        <taxon>Enquatrovirinae</taxon>
        <taxon>Moovirus</taxon>
        <taxon>Moovirus moo</taxon>
    </lineage>
</organism>
<evidence type="ECO:0000256" key="1">
    <source>
        <dbReference type="ARBA" id="ARBA00004328"/>
    </source>
</evidence>
<keyword evidence="2" id="KW-0946">Virion</keyword>
<evidence type="ECO:0000259" key="3">
    <source>
        <dbReference type="Pfam" id="PF18668"/>
    </source>
</evidence>
<dbReference type="GO" id="GO:0019058">
    <property type="term" value="P:viral life cycle"/>
    <property type="evidence" value="ECO:0007669"/>
    <property type="project" value="UniProtKB-ARBA"/>
</dbReference>
<dbReference type="GO" id="GO:0051701">
    <property type="term" value="P:biological process involved in interaction with host"/>
    <property type="evidence" value="ECO:0007669"/>
    <property type="project" value="UniProtKB-ARBA"/>
</dbReference>
<keyword evidence="5" id="KW-1185">Reference proteome</keyword>
<evidence type="ECO:0000313" key="5">
    <source>
        <dbReference type="Proteomes" id="UP000828350"/>
    </source>
</evidence>
<name>A0AAE9C5E9_9CAUD</name>
<comment type="subcellular location">
    <subcellularLocation>
        <location evidence="1">Virion</location>
    </subcellularLocation>
</comment>
<reference evidence="4" key="1">
    <citation type="submission" date="2021-06" db="EMBL/GenBank/DDBJ databases">
        <authorList>
            <person name="Tinney K.R."/>
            <person name="Subramanian S."/>
            <person name="Parent K.N."/>
        </authorList>
    </citation>
    <scope>NUCLEOTIDE SEQUENCE</scope>
</reference>
<evidence type="ECO:0000256" key="2">
    <source>
        <dbReference type="ARBA" id="ARBA00022844"/>
    </source>
</evidence>
<dbReference type="InterPro" id="IPR040775">
    <property type="entry name" value="Tail_spike_N"/>
</dbReference>
<dbReference type="InterPro" id="IPR011050">
    <property type="entry name" value="Pectin_lyase_fold/virulence"/>
</dbReference>
<dbReference type="EMBL" id="MZ358387">
    <property type="protein sequence ID" value="UEN68877.1"/>
    <property type="molecule type" value="Genomic_DNA"/>
</dbReference>
<accession>A0AAE9C5E9</accession>
<dbReference type="Pfam" id="PF18668">
    <property type="entry name" value="Tail_spike_N"/>
    <property type="match status" value="1"/>
</dbReference>
<dbReference type="SUPFAM" id="SSF51126">
    <property type="entry name" value="Pectin lyase-like"/>
    <property type="match status" value="1"/>
</dbReference>
<evidence type="ECO:0000313" key="4">
    <source>
        <dbReference type="EMBL" id="UEN68877.1"/>
    </source>
</evidence>
<dbReference type="Proteomes" id="UP000828350">
    <property type="component" value="Segment"/>
</dbReference>
<protein>
    <recommendedName>
        <fullName evidence="3">Tail spike TSP1/Gp66 N-terminal domain-containing protein</fullName>
    </recommendedName>
</protein>
<sequence length="859" mass="93088">MQSIARNFGVTEKQVAYFKAGMDISAIRVIYDQRTERAYYLPSGLPSGTTAVGLATSGVLTHSAGSIDLGEYAAKRGEYFHTGFAFGMNYTLETHNQTILFGAGRYRWTGALPKQMSATDNPINAGGIKPGAWVLIPAETITTPAGGNISDWMNVPHIREFTNRPYATMTDAVNDAFKYARDNAPHVIDCTGFQSGWLNVGRLLAENITVLNGEFEGDRDFWIHNTIFRGTTFKNTRVMPKGGDIVMTDCLFDGPPRAGQAGSVVFQHLWHYDTSIPGATDAEKAANASFTDAGTFQMEGCIFRGGYFGILQQGSGGKIDRMVLRNLTFHSMKGDAIELNVVQNCFDDGCVIENITIFDIDGSLAPIPVSNWGIGIGVAGKGPYGWAATQDQYCKNVTIRNVYADRVRQVVHFELGRNLVIENIHADPCNKVSVGTGLSLGAVFMYGCKDFAINGVYGEPDLATERIEFPLEPGKFQEIASAEDVRLISLEWGNNAPKYDESGTLIPPDPGFVYGPACPCHNFTVRNVVTKTGRFYAGVSAGLDGNLVEHNNRVTLDNIDAYKFTVFGVASELNMSNVLTQVFNCVGQYSSADGFTGDGWFTFQRSVLNMTNVNATHGDRIAISQGWLRCRYSEVSITGSNVTSVPYANFIGSNGVPVGSAGRVYFPGEADHGQNGTRFPTGRQFNYGDTVFVMELQRSMMVPNTSLSGRDNMRDKTKFVAADVYVNSPFVVTSPGVFIPDTEEADIKAAAVGTKTITQNLTPDGTSKGSAWLYVCQFSPGTRITIPGAGAGGADLETYITKAPYQTPATNISAPITMDIAHPIQTAVPAGTRIRATEPLTTRPPLTKSRSAYWSISQL</sequence>
<dbReference type="GO" id="GO:0044423">
    <property type="term" value="C:virion component"/>
    <property type="evidence" value="ECO:0007669"/>
    <property type="project" value="UniProtKB-KW"/>
</dbReference>
<gene>
    <name evidence="4" type="ORF">Moo19_gp81</name>
</gene>
<dbReference type="Gene3D" id="2.10.10.80">
    <property type="match status" value="1"/>
</dbReference>
<feature type="domain" description="Tail spike TSP1/Gp66 N-terminal" evidence="3">
    <location>
        <begin position="80"/>
        <end position="136"/>
    </location>
</feature>
<proteinExistence type="predicted"/>
<dbReference type="Gene3D" id="3.30.2020.50">
    <property type="match status" value="1"/>
</dbReference>